<gene>
    <name evidence="2" type="ORF">C7999DRAFT_31770</name>
</gene>
<evidence type="ECO:0000313" key="2">
    <source>
        <dbReference type="EMBL" id="KAK4247823.1"/>
    </source>
</evidence>
<protein>
    <submittedName>
        <fullName evidence="2">Uncharacterized protein</fullName>
    </submittedName>
</protein>
<proteinExistence type="predicted"/>
<keyword evidence="1" id="KW-0472">Membrane</keyword>
<keyword evidence="1" id="KW-1133">Transmembrane helix</keyword>
<reference evidence="2" key="1">
    <citation type="journal article" date="2023" name="Mol. Phylogenet. Evol.">
        <title>Genome-scale phylogeny and comparative genomics of the fungal order Sordariales.</title>
        <authorList>
            <person name="Hensen N."/>
            <person name="Bonometti L."/>
            <person name="Westerberg I."/>
            <person name="Brannstrom I.O."/>
            <person name="Guillou S."/>
            <person name="Cros-Aarteil S."/>
            <person name="Calhoun S."/>
            <person name="Haridas S."/>
            <person name="Kuo A."/>
            <person name="Mondo S."/>
            <person name="Pangilinan J."/>
            <person name="Riley R."/>
            <person name="LaButti K."/>
            <person name="Andreopoulos B."/>
            <person name="Lipzen A."/>
            <person name="Chen C."/>
            <person name="Yan M."/>
            <person name="Daum C."/>
            <person name="Ng V."/>
            <person name="Clum A."/>
            <person name="Steindorff A."/>
            <person name="Ohm R.A."/>
            <person name="Martin F."/>
            <person name="Silar P."/>
            <person name="Natvig D.O."/>
            <person name="Lalanne C."/>
            <person name="Gautier V."/>
            <person name="Ament-Velasquez S.L."/>
            <person name="Kruys A."/>
            <person name="Hutchinson M.I."/>
            <person name="Powell A.J."/>
            <person name="Barry K."/>
            <person name="Miller A.N."/>
            <person name="Grigoriev I.V."/>
            <person name="Debuchy R."/>
            <person name="Gladieux P."/>
            <person name="Hiltunen Thoren M."/>
            <person name="Johannesson H."/>
        </authorList>
    </citation>
    <scope>NUCLEOTIDE SEQUENCE</scope>
    <source>
        <strain evidence="2">CBS 359.72</strain>
    </source>
</reference>
<feature type="transmembrane region" description="Helical" evidence="1">
    <location>
        <begin position="31"/>
        <end position="50"/>
    </location>
</feature>
<evidence type="ECO:0000256" key="1">
    <source>
        <dbReference type="SAM" id="Phobius"/>
    </source>
</evidence>
<organism evidence="2 3">
    <name type="scientific">Corynascus novoguineensis</name>
    <dbReference type="NCBI Taxonomy" id="1126955"/>
    <lineage>
        <taxon>Eukaryota</taxon>
        <taxon>Fungi</taxon>
        <taxon>Dikarya</taxon>
        <taxon>Ascomycota</taxon>
        <taxon>Pezizomycotina</taxon>
        <taxon>Sordariomycetes</taxon>
        <taxon>Sordariomycetidae</taxon>
        <taxon>Sordariales</taxon>
        <taxon>Chaetomiaceae</taxon>
        <taxon>Corynascus</taxon>
    </lineage>
</organism>
<reference evidence="2" key="2">
    <citation type="submission" date="2023-05" db="EMBL/GenBank/DDBJ databases">
        <authorList>
            <consortium name="Lawrence Berkeley National Laboratory"/>
            <person name="Steindorff A."/>
            <person name="Hensen N."/>
            <person name="Bonometti L."/>
            <person name="Westerberg I."/>
            <person name="Brannstrom I.O."/>
            <person name="Guillou S."/>
            <person name="Cros-Aarteil S."/>
            <person name="Calhoun S."/>
            <person name="Haridas S."/>
            <person name="Kuo A."/>
            <person name="Mondo S."/>
            <person name="Pangilinan J."/>
            <person name="Riley R."/>
            <person name="Labutti K."/>
            <person name="Andreopoulos B."/>
            <person name="Lipzen A."/>
            <person name="Chen C."/>
            <person name="Yanf M."/>
            <person name="Daum C."/>
            <person name="Ng V."/>
            <person name="Clum A."/>
            <person name="Ohm R."/>
            <person name="Martin F."/>
            <person name="Silar P."/>
            <person name="Natvig D."/>
            <person name="Lalanne C."/>
            <person name="Gautier V."/>
            <person name="Ament-Velasquez S.L."/>
            <person name="Kruys A."/>
            <person name="Hutchinson M.I."/>
            <person name="Powell A.J."/>
            <person name="Barry K."/>
            <person name="Miller A.N."/>
            <person name="Grigoriev I.V."/>
            <person name="Debuchy R."/>
            <person name="Gladieux P."/>
            <person name="Thoren M.H."/>
            <person name="Johannesson H."/>
        </authorList>
    </citation>
    <scope>NUCLEOTIDE SEQUENCE</scope>
    <source>
        <strain evidence="2">CBS 359.72</strain>
    </source>
</reference>
<name>A0AAN7CVU0_9PEZI</name>
<evidence type="ECO:0000313" key="3">
    <source>
        <dbReference type="Proteomes" id="UP001303647"/>
    </source>
</evidence>
<comment type="caution">
    <text evidence="2">The sequence shown here is derived from an EMBL/GenBank/DDBJ whole genome shotgun (WGS) entry which is preliminary data.</text>
</comment>
<dbReference type="Proteomes" id="UP001303647">
    <property type="component" value="Unassembled WGS sequence"/>
</dbReference>
<dbReference type="EMBL" id="MU857647">
    <property type="protein sequence ID" value="KAK4247823.1"/>
    <property type="molecule type" value="Genomic_DNA"/>
</dbReference>
<feature type="transmembrane region" description="Helical" evidence="1">
    <location>
        <begin position="71"/>
        <end position="98"/>
    </location>
</feature>
<keyword evidence="3" id="KW-1185">Reference proteome</keyword>
<keyword evidence="1" id="KW-0812">Transmembrane</keyword>
<sequence length="404" mass="41709">MFGEAYDELSVTVFNVVSLQVGVKKEVEEKLVVVVAVVVMMVVVVVVASFEIVQDLLQVFDEEKKGEVSEFVAGIDSVTVVAVHVVPGVTIVVLFWVVHGHEDKVPPLLVGVAETLDTFDSGKGALLLVAMPGLLPVPHRPELRGTGVPAHDDGDVGAPVTVRLVNGYGAEELLEIGGAVDNQLAVLKTGPDADPAIDHDLVAFGKGNGGELGLVAQLVGAVTPPDSVAANVVVFGQGKGGEGVAGALDAPVGPVAELEFLQGKGGTRVLDTVGGNGAVPQPAVPVGPTIEELLTGYGGVCTDVRDLVVDPCTLVPSEIVLVGQPGLVELEMGNGAVLDPVDVLMREHSVAVGFEKLFDGPVPQERGLVVETVVVNNKELLTLLVTLKTLVLAVTPPLTTELVV</sequence>
<accession>A0AAN7CVU0</accession>
<dbReference type="AlphaFoldDB" id="A0AAN7CVU0"/>